<dbReference type="Gene3D" id="1.25.40.10">
    <property type="entry name" value="Tetratricopeptide repeat domain"/>
    <property type="match status" value="1"/>
</dbReference>
<feature type="signal peptide" evidence="1">
    <location>
        <begin position="1"/>
        <end position="22"/>
    </location>
</feature>
<dbReference type="Gene3D" id="3.90.70.10">
    <property type="entry name" value="Cysteine proteinases"/>
    <property type="match status" value="1"/>
</dbReference>
<dbReference type="InterPro" id="IPR039563">
    <property type="entry name" value="Peptidase_C39_single_dom"/>
</dbReference>
<dbReference type="InterPro" id="IPR011990">
    <property type="entry name" value="TPR-like_helical_dom_sf"/>
</dbReference>
<evidence type="ECO:0000313" key="4">
    <source>
        <dbReference type="Proteomes" id="UP000669060"/>
    </source>
</evidence>
<dbReference type="EMBL" id="JAELYA010000007">
    <property type="protein sequence ID" value="MBO3277048.1"/>
    <property type="molecule type" value="Genomic_DNA"/>
</dbReference>
<evidence type="ECO:0000259" key="2">
    <source>
        <dbReference type="Pfam" id="PF13529"/>
    </source>
</evidence>
<dbReference type="SMART" id="SM00028">
    <property type="entry name" value="TPR"/>
    <property type="match status" value="3"/>
</dbReference>
<dbReference type="Pfam" id="PF13529">
    <property type="entry name" value="Peptidase_C39_2"/>
    <property type="match status" value="1"/>
</dbReference>
<dbReference type="PROSITE" id="PS51257">
    <property type="entry name" value="PROKAR_LIPOPROTEIN"/>
    <property type="match status" value="1"/>
</dbReference>
<organism evidence="3 4">
    <name type="scientific">Pseudomonas schmalbachii</name>
    <dbReference type="NCBI Taxonomy" id="2816993"/>
    <lineage>
        <taxon>Bacteria</taxon>
        <taxon>Pseudomonadati</taxon>
        <taxon>Pseudomonadota</taxon>
        <taxon>Gammaproteobacteria</taxon>
        <taxon>Pseudomonadales</taxon>
        <taxon>Pseudomonadaceae</taxon>
        <taxon>Pseudomonas</taxon>
    </lineage>
</organism>
<feature type="domain" description="Peptidase C39-like" evidence="2">
    <location>
        <begin position="42"/>
        <end position="151"/>
    </location>
</feature>
<dbReference type="CDD" id="cd02549">
    <property type="entry name" value="Peptidase_C39A"/>
    <property type="match status" value="1"/>
</dbReference>
<proteinExistence type="predicted"/>
<keyword evidence="1" id="KW-0732">Signal</keyword>
<keyword evidence="4" id="KW-1185">Reference proteome</keyword>
<dbReference type="InterPro" id="IPR039564">
    <property type="entry name" value="Peptidase_C39-like"/>
</dbReference>
<accession>A0ABS3TVA5</accession>
<sequence length="320" mass="34726">MPAVRLRGLAIVLAAVLLGACARTPQLPPETSRLPERVELSDVQFFPQQEFQCGPAALATMLNQRGVRVTPRQLKDRVYLPGRQGSLQVELVAAAREQGMLVYPLRPRLEDVLTEVAAGNPVLVLQNQGLDWLPMWHFAVVVGYDLNRQELVLRSGITKRLVIDFTSFDLTWVRSDRWAVVTVPADRVPATAEATPWLKAAHDLEETGRPALATQAYQNATRTWPGEPLGWFALANARYASADLSGAEQALRQSVAVGPKFAAAWFNLANVLGERGCAVQAKEAGQCARQLAPQDSRFTTLPPSSAAAGSCEVLPACPGS</sequence>
<reference evidence="3 4" key="1">
    <citation type="submission" date="2020-12" db="EMBL/GenBank/DDBJ databases">
        <title>Pseudomonas schmalbachii sp. nov. isolated from millipede gut.</title>
        <authorList>
            <person name="Shelomi M."/>
        </authorList>
    </citation>
    <scope>NUCLEOTIDE SEQUENCE [LARGE SCALE GENOMIC DNA]</scope>
    <source>
        <strain evidence="3 4">Milli4</strain>
    </source>
</reference>
<feature type="chain" id="PRO_5045127709" evidence="1">
    <location>
        <begin position="23"/>
        <end position="320"/>
    </location>
</feature>
<dbReference type="RefSeq" id="WP_208315243.1">
    <property type="nucleotide sequence ID" value="NZ_JAELYA010000007.1"/>
</dbReference>
<protein>
    <submittedName>
        <fullName evidence="3">PA2778 family cysteine peptidase</fullName>
    </submittedName>
</protein>
<dbReference type="SUPFAM" id="SSF48452">
    <property type="entry name" value="TPR-like"/>
    <property type="match status" value="1"/>
</dbReference>
<evidence type="ECO:0000313" key="3">
    <source>
        <dbReference type="EMBL" id="MBO3277048.1"/>
    </source>
</evidence>
<dbReference type="InterPro" id="IPR019734">
    <property type="entry name" value="TPR_rpt"/>
</dbReference>
<dbReference type="NCBIfam" id="NF033920">
    <property type="entry name" value="C39_PA2778_fam"/>
    <property type="match status" value="1"/>
</dbReference>
<comment type="caution">
    <text evidence="3">The sequence shown here is derived from an EMBL/GenBank/DDBJ whole genome shotgun (WGS) entry which is preliminary data.</text>
</comment>
<evidence type="ECO:0000256" key="1">
    <source>
        <dbReference type="SAM" id="SignalP"/>
    </source>
</evidence>
<dbReference type="Proteomes" id="UP000669060">
    <property type="component" value="Unassembled WGS sequence"/>
</dbReference>
<gene>
    <name evidence="3" type="ORF">JFY56_17655</name>
</gene>
<name>A0ABS3TVA5_9PSED</name>